<dbReference type="GO" id="GO:0008880">
    <property type="term" value="F:glucuronate isomerase activity"/>
    <property type="evidence" value="ECO:0007669"/>
    <property type="project" value="InterPro"/>
</dbReference>
<evidence type="ECO:0000256" key="1">
    <source>
        <dbReference type="ARBA" id="ARBA00023235"/>
    </source>
</evidence>
<reference evidence="2 3" key="1">
    <citation type="submission" date="2019-11" db="EMBL/GenBank/DDBJ databases">
        <authorList>
            <person name="Li J."/>
        </authorList>
    </citation>
    <scope>NUCLEOTIDE SEQUENCE [LARGE SCALE GENOMIC DNA]</scope>
    <source>
        <strain evidence="2 3">MF47</strain>
    </source>
</reference>
<dbReference type="PANTHER" id="PTHR39193:SF1">
    <property type="entry name" value="5-DEOXY-GLUCURONATE ISOMERASE"/>
    <property type="match status" value="1"/>
</dbReference>
<proteinExistence type="predicted"/>
<dbReference type="GO" id="GO:0019310">
    <property type="term" value="P:inositol catabolic process"/>
    <property type="evidence" value="ECO:0007669"/>
    <property type="project" value="InterPro"/>
</dbReference>
<sequence>MSLVLRAGEAATGPYALEVTPESAGWEHSGLRILVLAPGQSEQIETGDSEHMVLSLGGAAELTVDGESFTLLGRTGVFDGPSDVVYAPRDAHVSISSAAGGRFALASARCGNRLAPAYLPAGDVPVEMRGAGQASRQVNNFGVPGVLEADRLIACEVLTPGGNWSSYPPHKHDQERDGETRLEEIYYFEVADGPAGPGIGFQRVYGHADADIDISAEVRSGDAVLIPHGWHGPSMAAPGYDLYYLNVMAGPGEERAWLICDDPAHAWVRDTWADQAVDPRLPFGKEEHS</sequence>
<accession>A0A5Q2MIC8</accession>
<dbReference type="EC" id="5.3.1.30" evidence="2"/>
<dbReference type="InterPro" id="IPR011051">
    <property type="entry name" value="RmlC_Cupin_sf"/>
</dbReference>
<name>A0A5Q2MIC8_9ACTN</name>
<dbReference type="InterPro" id="IPR014710">
    <property type="entry name" value="RmlC-like_jellyroll"/>
</dbReference>
<dbReference type="PANTHER" id="PTHR39193">
    <property type="entry name" value="5-DEOXY-GLUCURONATE ISOMERASE"/>
    <property type="match status" value="1"/>
</dbReference>
<dbReference type="Pfam" id="PF04962">
    <property type="entry name" value="KduI"/>
    <property type="match status" value="1"/>
</dbReference>
<keyword evidence="1 2" id="KW-0413">Isomerase</keyword>
<dbReference type="NCBIfam" id="TIGR04378">
    <property type="entry name" value="myo_inos_iolB"/>
    <property type="match status" value="1"/>
</dbReference>
<dbReference type="EMBL" id="CP045737">
    <property type="protein sequence ID" value="QGG40802.1"/>
    <property type="molecule type" value="Genomic_DNA"/>
</dbReference>
<organism evidence="2 3">
    <name type="scientific">Aeromicrobium yanjiei</name>
    <dbReference type="NCBI Taxonomy" id="2662028"/>
    <lineage>
        <taxon>Bacteria</taxon>
        <taxon>Bacillati</taxon>
        <taxon>Actinomycetota</taxon>
        <taxon>Actinomycetes</taxon>
        <taxon>Propionibacteriales</taxon>
        <taxon>Nocardioidaceae</taxon>
        <taxon>Aeromicrobium</taxon>
    </lineage>
</organism>
<evidence type="ECO:0000313" key="2">
    <source>
        <dbReference type="EMBL" id="QGG40802.1"/>
    </source>
</evidence>
<dbReference type="SUPFAM" id="SSF51182">
    <property type="entry name" value="RmlC-like cupins"/>
    <property type="match status" value="1"/>
</dbReference>
<dbReference type="PIRSF" id="PIRSF036628">
    <property type="entry name" value="IolB"/>
    <property type="match status" value="1"/>
</dbReference>
<dbReference type="Gene3D" id="2.60.120.10">
    <property type="entry name" value="Jelly Rolls"/>
    <property type="match status" value="2"/>
</dbReference>
<gene>
    <name evidence="2" type="primary">iolB</name>
    <name evidence="2" type="ORF">GEV26_05185</name>
</gene>
<protein>
    <submittedName>
        <fullName evidence="2">5-deoxy-glucuronate isomerase</fullName>
        <ecNumber evidence="2">5.3.1.30</ecNumber>
    </submittedName>
</protein>
<dbReference type="KEGG" id="aef:GEV26_05185"/>
<keyword evidence="3" id="KW-1185">Reference proteome</keyword>
<dbReference type="RefSeq" id="WP_153652073.1">
    <property type="nucleotide sequence ID" value="NZ_CP045737.1"/>
</dbReference>
<dbReference type="Proteomes" id="UP000392064">
    <property type="component" value="Chromosome"/>
</dbReference>
<evidence type="ECO:0000313" key="3">
    <source>
        <dbReference type="Proteomes" id="UP000392064"/>
    </source>
</evidence>
<dbReference type="InterPro" id="IPR024203">
    <property type="entry name" value="Deoxy-glucuronate_isom_IolB"/>
</dbReference>
<dbReference type="GO" id="GO:0102482">
    <property type="term" value="F:5-deoxy-D-glucuronate isomerase activity"/>
    <property type="evidence" value="ECO:0007669"/>
    <property type="project" value="UniProtKB-EC"/>
</dbReference>
<dbReference type="InterPro" id="IPR021120">
    <property type="entry name" value="KduI/IolB_isomerase"/>
</dbReference>
<dbReference type="AlphaFoldDB" id="A0A5Q2MIC8"/>